<dbReference type="EMBL" id="JASVWF010000011">
    <property type="protein sequence ID" value="MDL5160430.1"/>
    <property type="molecule type" value="Genomic_DNA"/>
</dbReference>
<dbReference type="Pfam" id="PF13365">
    <property type="entry name" value="Trypsin_2"/>
    <property type="match status" value="1"/>
</dbReference>
<dbReference type="Gene3D" id="2.40.10.10">
    <property type="entry name" value="Trypsin-like serine proteases"/>
    <property type="match status" value="2"/>
</dbReference>
<evidence type="ECO:0000313" key="3">
    <source>
        <dbReference type="EMBL" id="MDL5160430.1"/>
    </source>
</evidence>
<evidence type="ECO:0000313" key="4">
    <source>
        <dbReference type="Proteomes" id="UP001231924"/>
    </source>
</evidence>
<evidence type="ECO:0000256" key="1">
    <source>
        <dbReference type="ARBA" id="ARBA00022729"/>
    </source>
</evidence>
<reference evidence="3 4" key="1">
    <citation type="submission" date="2023-06" db="EMBL/GenBank/DDBJ databases">
        <title>Actinomycetospora Odt1-22.</title>
        <authorList>
            <person name="Supong K."/>
        </authorList>
    </citation>
    <scope>NUCLEOTIDE SEQUENCE [LARGE SCALE GENOMIC DNA]</scope>
    <source>
        <strain evidence="3 4">Odt1-22</strain>
    </source>
</reference>
<gene>
    <name evidence="3" type="ORF">QRT03_30995</name>
</gene>
<keyword evidence="4" id="KW-1185">Reference proteome</keyword>
<feature type="signal peptide" evidence="2">
    <location>
        <begin position="1"/>
        <end position="22"/>
    </location>
</feature>
<feature type="chain" id="PRO_5045683571" evidence="2">
    <location>
        <begin position="23"/>
        <end position="304"/>
    </location>
</feature>
<keyword evidence="1 2" id="KW-0732">Signal</keyword>
<proteinExistence type="predicted"/>
<dbReference type="SUPFAM" id="SSF50494">
    <property type="entry name" value="Trypsin-like serine proteases"/>
    <property type="match status" value="1"/>
</dbReference>
<dbReference type="InterPro" id="IPR009003">
    <property type="entry name" value="Peptidase_S1_PA"/>
</dbReference>
<organism evidence="3 4">
    <name type="scientific">Actinomycetospora termitidis</name>
    <dbReference type="NCBI Taxonomy" id="3053470"/>
    <lineage>
        <taxon>Bacteria</taxon>
        <taxon>Bacillati</taxon>
        <taxon>Actinomycetota</taxon>
        <taxon>Actinomycetes</taxon>
        <taxon>Pseudonocardiales</taxon>
        <taxon>Pseudonocardiaceae</taxon>
        <taxon>Actinomycetospora</taxon>
    </lineage>
</organism>
<protein>
    <submittedName>
        <fullName evidence="3">Trypsin-like peptidase domain-containing protein</fullName>
    </submittedName>
</protein>
<name>A0ABT7MIG8_9PSEU</name>
<dbReference type="InterPro" id="IPR050966">
    <property type="entry name" value="Glutamyl_endopeptidase"/>
</dbReference>
<sequence>MQRFPRSAFLLVVVALTIAAPAAPGTALVAAQRSLGDATILASAPGHGRVVAVADARVVLDPTTGPVRGAPAPAADPSGDRYNAGLAGSAVGQLFGTEDGQDGACTATVVASQSGSVLATAGHCVFLDGQWAQDIEFIPGRDGRRAPYGRWKVDSVAVDQRWAKGQDWSHDVAFLRLAPQDGKTIAAVTGAQGISFSLPADQPPVTLLGYPGEEPFDGTTLRRCSAPAAATDDPAGARSWGMACEMTAGFSGGPVLTDFDPAAGAGYVIGVGSHYRLSSNDRWSARLDDDALALYRSMDSAGPA</sequence>
<accession>A0ABT7MIG8</accession>
<dbReference type="PANTHER" id="PTHR15462">
    <property type="entry name" value="SERINE PROTEASE"/>
    <property type="match status" value="1"/>
</dbReference>
<dbReference type="Proteomes" id="UP001231924">
    <property type="component" value="Unassembled WGS sequence"/>
</dbReference>
<comment type="caution">
    <text evidence="3">The sequence shown here is derived from an EMBL/GenBank/DDBJ whole genome shotgun (WGS) entry which is preliminary data.</text>
</comment>
<evidence type="ECO:0000256" key="2">
    <source>
        <dbReference type="SAM" id="SignalP"/>
    </source>
</evidence>
<dbReference type="InterPro" id="IPR043504">
    <property type="entry name" value="Peptidase_S1_PA_chymotrypsin"/>
</dbReference>